<feature type="region of interest" description="Disordered" evidence="1">
    <location>
        <begin position="142"/>
        <end position="167"/>
    </location>
</feature>
<dbReference type="AlphaFoldDB" id="A0A922NCT7"/>
<keyword evidence="4" id="KW-1185">Reference proteome</keyword>
<sequence>MANQDLSRHVQAHCAVIYSHMISLNLVQDTILVNDHELLNPSAWVKTTPPHVRVSRERPGVWLIRVADDQAQMPSPEFLRRKAIEKAIALRKAQEKTLRRDSGQQFAEAKRLEAEWWKAKKLAGEKEWQLLKPKLLKKWTVKRRAQAGQKTQPQPQSDPEQATEASGSSAFLQGFMATIGDITKGRETPFRATITNLINQAYDPSSIAANNLSEILLRLQAAKEIAEYEKDALRAALHVHQKPRNRHEPPLDLQQRKAFHSGAVWWSPCKLREARFRQLVKEKEKEKELLDKIELKEAKENNRIYQLKIKEAARAAREEAKKVRDEAKAVKAAELDAKRRDRDAAKAIQQPQSGKRKASKPAAKQQPKKRRVGGAGGGTLAELHDDQRTTPTPHFRTRATSRLDNILPSTTITRGKFGQHVECEISAWPIDDAPPYYAISYTWGDPTNETEITINGKLLVVRRNCEYVLQQAFTAKPNKYYWVDAICIAQTTQEKNHQVGIMGQIYSGANHVFACVGPHADDSEYLFQCADPRDRLYGVLNLMDWKDGQKPTPDYNKDNFEVELDALNVILELNPLESCWPEKLIEIFHVTLAVDSLQHVIAARSNLIPSLPASTRRTYAYRSSKFDYRGSLQIDNVEASPKKYGLWIHARGHYTTLTIGRKDNHSSDQL</sequence>
<protein>
    <submittedName>
        <fullName evidence="3">HET domain containing protein</fullName>
    </submittedName>
</protein>
<comment type="caution">
    <text evidence="3">The sequence shown here is derived from an EMBL/GenBank/DDBJ whole genome shotgun (WGS) entry which is preliminary data.</text>
</comment>
<evidence type="ECO:0000259" key="2">
    <source>
        <dbReference type="Pfam" id="PF06985"/>
    </source>
</evidence>
<organism evidence="3 4">
    <name type="scientific">Pyrenophora tritici-repentis</name>
    <dbReference type="NCBI Taxonomy" id="45151"/>
    <lineage>
        <taxon>Eukaryota</taxon>
        <taxon>Fungi</taxon>
        <taxon>Dikarya</taxon>
        <taxon>Ascomycota</taxon>
        <taxon>Pezizomycotina</taxon>
        <taxon>Dothideomycetes</taxon>
        <taxon>Pleosporomycetidae</taxon>
        <taxon>Pleosporales</taxon>
        <taxon>Pleosporineae</taxon>
        <taxon>Pleosporaceae</taxon>
        <taxon>Pyrenophora</taxon>
    </lineage>
</organism>
<accession>A0A922NCT7</accession>
<evidence type="ECO:0000313" key="4">
    <source>
        <dbReference type="Proteomes" id="UP000249757"/>
    </source>
</evidence>
<dbReference type="EMBL" id="NRDI02000008">
    <property type="protein sequence ID" value="KAI1514203.1"/>
    <property type="molecule type" value="Genomic_DNA"/>
</dbReference>
<dbReference type="PANTHER" id="PTHR24148:SF73">
    <property type="entry name" value="HET DOMAIN PROTEIN (AFU_ORTHOLOGUE AFUA_8G01020)"/>
    <property type="match status" value="1"/>
</dbReference>
<dbReference type="PANTHER" id="PTHR24148">
    <property type="entry name" value="ANKYRIN REPEAT DOMAIN-CONTAINING PROTEIN 39 HOMOLOG-RELATED"/>
    <property type="match status" value="1"/>
</dbReference>
<feature type="compositionally biased region" description="Polar residues" evidence="1">
    <location>
        <begin position="148"/>
        <end position="167"/>
    </location>
</feature>
<dbReference type="InterPro" id="IPR052895">
    <property type="entry name" value="HetReg/Transcr_Mod"/>
</dbReference>
<name>A0A922NCT7_9PLEO</name>
<reference evidence="4" key="1">
    <citation type="journal article" date="2022" name="Microb. Genom.">
        <title>A global pangenome for the wheat fungal pathogen Pyrenophora tritici-repentis and prediction of effector protein structural homology.</title>
        <authorList>
            <person name="Moolhuijzen P.M."/>
            <person name="See P.T."/>
            <person name="Shi G."/>
            <person name="Powell H.R."/>
            <person name="Cockram J."/>
            <person name="Jorgensen L.N."/>
            <person name="Benslimane H."/>
            <person name="Strelkov S.E."/>
            <person name="Turner J."/>
            <person name="Liu Z."/>
            <person name="Moffat C.S."/>
        </authorList>
    </citation>
    <scope>NUCLEOTIDE SEQUENCE [LARGE SCALE GENOMIC DNA]</scope>
</reference>
<feature type="region of interest" description="Disordered" evidence="1">
    <location>
        <begin position="320"/>
        <end position="396"/>
    </location>
</feature>
<dbReference type="Pfam" id="PF06985">
    <property type="entry name" value="HET"/>
    <property type="match status" value="1"/>
</dbReference>
<evidence type="ECO:0000313" key="3">
    <source>
        <dbReference type="EMBL" id="KAI1514203.1"/>
    </source>
</evidence>
<dbReference type="Proteomes" id="UP000249757">
    <property type="component" value="Unassembled WGS sequence"/>
</dbReference>
<evidence type="ECO:0000256" key="1">
    <source>
        <dbReference type="SAM" id="MobiDB-lite"/>
    </source>
</evidence>
<dbReference type="InterPro" id="IPR010730">
    <property type="entry name" value="HET"/>
</dbReference>
<gene>
    <name evidence="3" type="ORF">Ptr86124_006833</name>
</gene>
<proteinExistence type="predicted"/>
<feature type="domain" description="Heterokaryon incompatibility" evidence="2">
    <location>
        <begin position="436"/>
        <end position="525"/>
    </location>
</feature>
<feature type="compositionally biased region" description="Basic and acidic residues" evidence="1">
    <location>
        <begin position="320"/>
        <end position="345"/>
    </location>
</feature>